<gene>
    <name evidence="2" type="ORF">NOI20_00765</name>
</gene>
<evidence type="ECO:0000313" key="3">
    <source>
        <dbReference type="Proteomes" id="UP001227162"/>
    </source>
</evidence>
<dbReference type="GO" id="GO:0032259">
    <property type="term" value="P:methylation"/>
    <property type="evidence" value="ECO:0007669"/>
    <property type="project" value="UniProtKB-KW"/>
</dbReference>
<reference evidence="2" key="1">
    <citation type="submission" date="2022-07" db="EMBL/GenBank/DDBJ databases">
        <authorList>
            <person name="Otstavnykh N."/>
            <person name="Isaeva M."/>
            <person name="Bystritskaya E."/>
        </authorList>
    </citation>
    <scope>NUCLEOTIDE SEQUENCE</scope>
    <source>
        <strain evidence="2">10Alg 79</strain>
    </source>
</reference>
<dbReference type="GO" id="GO:0008168">
    <property type="term" value="F:methyltransferase activity"/>
    <property type="evidence" value="ECO:0007669"/>
    <property type="project" value="UniProtKB-KW"/>
</dbReference>
<evidence type="ECO:0000313" key="2">
    <source>
        <dbReference type="EMBL" id="MDQ2092638.1"/>
    </source>
</evidence>
<dbReference type="InterPro" id="IPR041698">
    <property type="entry name" value="Methyltransf_25"/>
</dbReference>
<dbReference type="SUPFAM" id="SSF53335">
    <property type="entry name" value="S-adenosyl-L-methionine-dependent methyltransferases"/>
    <property type="match status" value="1"/>
</dbReference>
<organism evidence="2 3">
    <name type="scientific">Rhodalgimonas zhirmunskyi</name>
    <dbReference type="NCBI Taxonomy" id="2964767"/>
    <lineage>
        <taxon>Bacteria</taxon>
        <taxon>Pseudomonadati</taxon>
        <taxon>Pseudomonadota</taxon>
        <taxon>Alphaproteobacteria</taxon>
        <taxon>Rhodobacterales</taxon>
        <taxon>Roseobacteraceae</taxon>
        <taxon>Rhodalgimonas</taxon>
    </lineage>
</organism>
<protein>
    <submittedName>
        <fullName evidence="2">Class I SAM-dependent methyltransferase</fullName>
    </submittedName>
</protein>
<dbReference type="Pfam" id="PF13649">
    <property type="entry name" value="Methyltransf_25"/>
    <property type="match status" value="1"/>
</dbReference>
<proteinExistence type="predicted"/>
<reference evidence="2" key="2">
    <citation type="submission" date="2023-04" db="EMBL/GenBank/DDBJ databases">
        <title>'Rhodoalgimonas zhirmunskyi' gen. nov., isolated from a red alga.</title>
        <authorList>
            <person name="Nedashkovskaya O.I."/>
            <person name="Otstavnykh N.Y."/>
            <person name="Bystritskaya E.P."/>
            <person name="Balabanova L.A."/>
            <person name="Isaeva M.P."/>
        </authorList>
    </citation>
    <scope>NUCLEOTIDE SEQUENCE</scope>
    <source>
        <strain evidence="2">10Alg 79</strain>
    </source>
</reference>
<dbReference type="CDD" id="cd02440">
    <property type="entry name" value="AdoMet_MTases"/>
    <property type="match status" value="1"/>
</dbReference>
<dbReference type="AlphaFoldDB" id="A0AAJ1U7R5"/>
<dbReference type="RefSeq" id="WP_317624263.1">
    <property type="nucleotide sequence ID" value="NZ_JANFFA010000001.1"/>
</dbReference>
<dbReference type="Gene3D" id="3.40.50.150">
    <property type="entry name" value="Vaccinia Virus protein VP39"/>
    <property type="match status" value="1"/>
</dbReference>
<evidence type="ECO:0000259" key="1">
    <source>
        <dbReference type="Pfam" id="PF13649"/>
    </source>
</evidence>
<keyword evidence="2" id="KW-0489">Methyltransferase</keyword>
<comment type="caution">
    <text evidence="2">The sequence shown here is derived from an EMBL/GenBank/DDBJ whole genome shotgun (WGS) entry which is preliminary data.</text>
</comment>
<accession>A0AAJ1U7R5</accession>
<keyword evidence="2" id="KW-0808">Transferase</keyword>
<keyword evidence="3" id="KW-1185">Reference proteome</keyword>
<dbReference type="InterPro" id="IPR029063">
    <property type="entry name" value="SAM-dependent_MTases_sf"/>
</dbReference>
<feature type="domain" description="Methyltransferase" evidence="1">
    <location>
        <begin position="35"/>
        <end position="128"/>
    </location>
</feature>
<dbReference type="EMBL" id="JANFFA010000001">
    <property type="protein sequence ID" value="MDQ2092638.1"/>
    <property type="molecule type" value="Genomic_DNA"/>
</dbReference>
<sequence length="199" mass="21731">MWETRFQTPDYVFGKAPARFLPDHADYLTPGLSALSVADGEGRNSVYLARQGLTVTALEFAPSAIAKARALAREHDVEVDLHKADVIADPFPVKGPFDITLGIFIQFVGPKERAALFDKMAQTTAPGGLLMLHGYTPKQLDYGTGGPRALENLYTPDLLAGAFSGWEILENRPHERDLDEGKGHSGRSALIDFIARKPL</sequence>
<name>A0AAJ1U7R5_9RHOB</name>
<dbReference type="Proteomes" id="UP001227162">
    <property type="component" value="Unassembled WGS sequence"/>
</dbReference>